<organism evidence="2 3">
    <name type="scientific">Rubritalea profundi</name>
    <dbReference type="NCBI Taxonomy" id="1658618"/>
    <lineage>
        <taxon>Bacteria</taxon>
        <taxon>Pseudomonadati</taxon>
        <taxon>Verrucomicrobiota</taxon>
        <taxon>Verrucomicrobiia</taxon>
        <taxon>Verrucomicrobiales</taxon>
        <taxon>Rubritaleaceae</taxon>
        <taxon>Rubritalea</taxon>
    </lineage>
</organism>
<accession>A0A2S7TXS0</accession>
<reference evidence="2 3" key="1">
    <citation type="submission" date="2016-12" db="EMBL/GenBank/DDBJ databases">
        <title>Study of bacterial adaptation to deep sea.</title>
        <authorList>
            <person name="Song J."/>
            <person name="Yoshizawa S."/>
            <person name="Kogure K."/>
        </authorList>
    </citation>
    <scope>NUCLEOTIDE SEQUENCE [LARGE SCALE GENOMIC DNA]</scope>
    <source>
        <strain evidence="2 3">SAORIC-165</strain>
    </source>
</reference>
<keyword evidence="3" id="KW-1185">Reference proteome</keyword>
<dbReference type="RefSeq" id="WP_240610548.1">
    <property type="nucleotide sequence ID" value="NZ_MQWA01000001.1"/>
</dbReference>
<protein>
    <recommendedName>
        <fullName evidence="1">DUF58 domain-containing protein</fullName>
    </recommendedName>
</protein>
<proteinExistence type="predicted"/>
<evidence type="ECO:0000259" key="1">
    <source>
        <dbReference type="Pfam" id="PF01882"/>
    </source>
</evidence>
<dbReference type="PANTHER" id="PTHR33608">
    <property type="entry name" value="BLL2464 PROTEIN"/>
    <property type="match status" value="1"/>
</dbReference>
<comment type="caution">
    <text evidence="2">The sequence shown here is derived from an EMBL/GenBank/DDBJ whole genome shotgun (WGS) entry which is preliminary data.</text>
</comment>
<gene>
    <name evidence="2" type="ORF">BSZ32_02860</name>
</gene>
<evidence type="ECO:0000313" key="3">
    <source>
        <dbReference type="Proteomes" id="UP000239907"/>
    </source>
</evidence>
<dbReference type="AlphaFoldDB" id="A0A2S7TXS0"/>
<dbReference type="InterPro" id="IPR002881">
    <property type="entry name" value="DUF58"/>
</dbReference>
<dbReference type="SUPFAM" id="SSF53300">
    <property type="entry name" value="vWA-like"/>
    <property type="match status" value="1"/>
</dbReference>
<dbReference type="InterPro" id="IPR036465">
    <property type="entry name" value="vWFA_dom_sf"/>
</dbReference>
<feature type="domain" description="DUF58" evidence="1">
    <location>
        <begin position="46"/>
        <end position="235"/>
    </location>
</feature>
<dbReference type="Gene3D" id="3.40.50.410">
    <property type="entry name" value="von Willebrand factor, type A domain"/>
    <property type="match status" value="1"/>
</dbReference>
<evidence type="ECO:0000313" key="2">
    <source>
        <dbReference type="EMBL" id="PQJ27538.1"/>
    </source>
</evidence>
<dbReference type="Pfam" id="PF01882">
    <property type="entry name" value="DUF58"/>
    <property type="match status" value="1"/>
</dbReference>
<dbReference type="EMBL" id="MQWA01000001">
    <property type="protein sequence ID" value="PQJ27538.1"/>
    <property type="molecule type" value="Genomic_DNA"/>
</dbReference>
<sequence>MNYSFLDPAVLGRLGAIPLESRQPMLGNVAGRHRSPNRGSSVEFAEYRKYVQGDDTRRLDWKAYARSDRYYIKEFEADTNLLAHMIVDTSGSMEFADKGISKIEFARQIASTLSYLAVHQGDAAGLSCISKKLDLEIPPRRRASHLQGIFKTLSEVTPKGDTGLIEGLHSIAEKVQRRGLIIILSDLFCDPDAFSDALQHLRYRKHDVVVFHLMDPQEIDFDFERPHRFVDFEDGSPIVAEPALIADEYRQIVQDFLIDIKRRCHDANADYRLVRTTESYESVLSTFLLDRLPKKGSR</sequence>
<dbReference type="Proteomes" id="UP000239907">
    <property type="component" value="Unassembled WGS sequence"/>
</dbReference>
<name>A0A2S7TXS0_9BACT</name>
<dbReference type="PANTHER" id="PTHR33608:SF7">
    <property type="entry name" value="DUF58 DOMAIN-CONTAINING PROTEIN"/>
    <property type="match status" value="1"/>
</dbReference>